<name>A0A6B0VSN6_9EURY</name>
<sequence>MGSKNALPRDLESDGEPDTLEYEYDGETPASIAVIHAICALTDVDPIDAPTELGFVLHEHVDPDAIDALLADGTGNGETVVSFAVDADNTYTVEIDDDGCIEVQYRS</sequence>
<dbReference type="Proteomes" id="UP000434101">
    <property type="component" value="Unassembled WGS sequence"/>
</dbReference>
<dbReference type="Pfam" id="PF18545">
    <property type="entry name" value="HalOD1"/>
    <property type="match status" value="1"/>
</dbReference>
<keyword evidence="4" id="KW-1185">Reference proteome</keyword>
<protein>
    <recommendedName>
        <fullName evidence="2">Halobacterial output domain-containing protein</fullName>
    </recommendedName>
</protein>
<feature type="compositionally biased region" description="Acidic residues" evidence="1">
    <location>
        <begin position="13"/>
        <end position="22"/>
    </location>
</feature>
<reference evidence="3 4" key="1">
    <citation type="submission" date="2020-01" db="EMBL/GenBank/DDBJ databases">
        <title>Natronorubrum sp. JWXQ-INN 674 isolated from Inner Mongolia Autonomous Region of China.</title>
        <authorList>
            <person name="Xue Q."/>
        </authorList>
    </citation>
    <scope>NUCLEOTIDE SEQUENCE [LARGE SCALE GENOMIC DNA]</scope>
    <source>
        <strain evidence="3 4">JWXQ-INN-674</strain>
    </source>
</reference>
<dbReference type="OrthoDB" id="271604at2157"/>
<comment type="caution">
    <text evidence="3">The sequence shown here is derived from an EMBL/GenBank/DDBJ whole genome shotgun (WGS) entry which is preliminary data.</text>
</comment>
<dbReference type="InterPro" id="IPR040624">
    <property type="entry name" value="HalOD1"/>
</dbReference>
<evidence type="ECO:0000256" key="1">
    <source>
        <dbReference type="SAM" id="MobiDB-lite"/>
    </source>
</evidence>
<accession>A0A6B0VSN6</accession>
<dbReference type="AlphaFoldDB" id="A0A6B0VSN6"/>
<organism evidence="3 4">
    <name type="scientific">Natronorubrum halalkaliphilum</name>
    <dbReference type="NCBI Taxonomy" id="2691917"/>
    <lineage>
        <taxon>Archaea</taxon>
        <taxon>Methanobacteriati</taxon>
        <taxon>Methanobacteriota</taxon>
        <taxon>Stenosarchaea group</taxon>
        <taxon>Halobacteria</taxon>
        <taxon>Halobacteriales</taxon>
        <taxon>Natrialbaceae</taxon>
        <taxon>Natronorubrum</taxon>
    </lineage>
</organism>
<dbReference type="EMBL" id="WUYX01000069">
    <property type="protein sequence ID" value="MXV64143.1"/>
    <property type="molecule type" value="Genomic_DNA"/>
</dbReference>
<gene>
    <name evidence="3" type="ORF">GS429_19145</name>
</gene>
<feature type="domain" description="Halobacterial output" evidence="2">
    <location>
        <begin position="27"/>
        <end position="104"/>
    </location>
</feature>
<evidence type="ECO:0000313" key="4">
    <source>
        <dbReference type="Proteomes" id="UP000434101"/>
    </source>
</evidence>
<proteinExistence type="predicted"/>
<dbReference type="RefSeq" id="WP_160067163.1">
    <property type="nucleotide sequence ID" value="NZ_WUYX01000069.1"/>
</dbReference>
<evidence type="ECO:0000313" key="3">
    <source>
        <dbReference type="EMBL" id="MXV64143.1"/>
    </source>
</evidence>
<feature type="region of interest" description="Disordered" evidence="1">
    <location>
        <begin position="1"/>
        <end position="22"/>
    </location>
</feature>
<evidence type="ECO:0000259" key="2">
    <source>
        <dbReference type="Pfam" id="PF18545"/>
    </source>
</evidence>